<dbReference type="SUPFAM" id="SSF53850">
    <property type="entry name" value="Periplasmic binding protein-like II"/>
    <property type="match status" value="1"/>
</dbReference>
<dbReference type="InterPro" id="IPR036388">
    <property type="entry name" value="WH-like_DNA-bd_sf"/>
</dbReference>
<dbReference type="CDD" id="cd08427">
    <property type="entry name" value="PBP2_LTTR_like_2"/>
    <property type="match status" value="1"/>
</dbReference>
<dbReference type="Pfam" id="PF03466">
    <property type="entry name" value="LysR_substrate"/>
    <property type="match status" value="1"/>
</dbReference>
<dbReference type="GO" id="GO:0003677">
    <property type="term" value="F:DNA binding"/>
    <property type="evidence" value="ECO:0007669"/>
    <property type="project" value="UniProtKB-KW"/>
</dbReference>
<evidence type="ECO:0000259" key="6">
    <source>
        <dbReference type="Pfam" id="PF03466"/>
    </source>
</evidence>
<sequence length="287" mass="31028">MIAELKTFIAVARAGTFAAAGQQIGLTQAAVSAQIKRLEAGLGFTLFDRTGRAARLNPRGRQTLAQAQELIALYAQLGSHQRSKATTVFVALGAIASVQQAFLPAALARFHRALPGSRTRVVPGVSTALLNAVDAGEIDAAVIIRPPFALPSDLRWVPLAREPFRLLVPRAVRGDDWRALLANQPFVRYDRGSFGGRQVDRFLRARQVAVNEVCELDELDAIVQLVANGLGVALLPQTADRRRWPAGVRAIDLGAHTFHRDIGIVHRSELTEAAQRLVQGVVEAYAA</sequence>
<dbReference type="RefSeq" id="WP_166229142.1">
    <property type="nucleotide sequence ID" value="NZ_CP049989.1"/>
</dbReference>
<name>A0A6G8IKV3_9BURK</name>
<evidence type="ECO:0000313" key="7">
    <source>
        <dbReference type="EMBL" id="QIM53791.1"/>
    </source>
</evidence>
<dbReference type="Pfam" id="PF00126">
    <property type="entry name" value="HTH_1"/>
    <property type="match status" value="1"/>
</dbReference>
<evidence type="ECO:0000256" key="3">
    <source>
        <dbReference type="ARBA" id="ARBA00023125"/>
    </source>
</evidence>
<protein>
    <submittedName>
        <fullName evidence="7">LysR family transcriptional regulator</fullName>
    </submittedName>
</protein>
<gene>
    <name evidence="7" type="ORF">G9Q37_17340</name>
</gene>
<feature type="domain" description="LysR substrate-binding" evidence="6">
    <location>
        <begin position="91"/>
        <end position="283"/>
    </location>
</feature>
<keyword evidence="8" id="KW-1185">Reference proteome</keyword>
<evidence type="ECO:0000259" key="5">
    <source>
        <dbReference type="Pfam" id="PF00126"/>
    </source>
</evidence>
<evidence type="ECO:0000313" key="8">
    <source>
        <dbReference type="Proteomes" id="UP000503162"/>
    </source>
</evidence>
<reference evidence="7 8" key="1">
    <citation type="submission" date="2020-03" db="EMBL/GenBank/DDBJ databases">
        <title>Hydrogenophaga sp. nov. isolated from cyanobacterial mat.</title>
        <authorList>
            <person name="Thorat V."/>
            <person name="Kirdat K."/>
            <person name="Tiwarekar B."/>
            <person name="Costa E.D."/>
            <person name="Yadav A."/>
        </authorList>
    </citation>
    <scope>NUCLEOTIDE SEQUENCE [LARGE SCALE GENOMIC DNA]</scope>
    <source>
        <strain evidence="7 8">BA0156</strain>
    </source>
</reference>
<feature type="domain" description="HTH lysR-type" evidence="5">
    <location>
        <begin position="4"/>
        <end position="61"/>
    </location>
</feature>
<keyword evidence="4" id="KW-0804">Transcription</keyword>
<organism evidence="7 8">
    <name type="scientific">Hydrogenophaga crocea</name>
    <dbReference type="NCBI Taxonomy" id="2716225"/>
    <lineage>
        <taxon>Bacteria</taxon>
        <taxon>Pseudomonadati</taxon>
        <taxon>Pseudomonadota</taxon>
        <taxon>Betaproteobacteria</taxon>
        <taxon>Burkholderiales</taxon>
        <taxon>Comamonadaceae</taxon>
        <taxon>Hydrogenophaga</taxon>
    </lineage>
</organism>
<keyword evidence="3" id="KW-0238">DNA-binding</keyword>
<dbReference type="PRINTS" id="PR00039">
    <property type="entry name" value="HTHLYSR"/>
</dbReference>
<comment type="similarity">
    <text evidence="1">Belongs to the LysR transcriptional regulatory family.</text>
</comment>
<dbReference type="PANTHER" id="PTHR30419">
    <property type="entry name" value="HTH-TYPE TRANSCRIPTIONAL REGULATOR YBHD"/>
    <property type="match status" value="1"/>
</dbReference>
<dbReference type="Gene3D" id="1.10.10.10">
    <property type="entry name" value="Winged helix-like DNA-binding domain superfamily/Winged helix DNA-binding domain"/>
    <property type="match status" value="1"/>
</dbReference>
<dbReference type="AlphaFoldDB" id="A0A6G8IKV3"/>
<dbReference type="InterPro" id="IPR005119">
    <property type="entry name" value="LysR_subst-bd"/>
</dbReference>
<dbReference type="EMBL" id="CP049989">
    <property type="protein sequence ID" value="QIM53791.1"/>
    <property type="molecule type" value="Genomic_DNA"/>
</dbReference>
<dbReference type="KEGG" id="hcz:G9Q37_17340"/>
<evidence type="ECO:0000256" key="2">
    <source>
        <dbReference type="ARBA" id="ARBA00023015"/>
    </source>
</evidence>
<evidence type="ECO:0000256" key="1">
    <source>
        <dbReference type="ARBA" id="ARBA00009437"/>
    </source>
</evidence>
<dbReference type="InterPro" id="IPR050950">
    <property type="entry name" value="HTH-type_LysR_regulators"/>
</dbReference>
<dbReference type="SUPFAM" id="SSF46785">
    <property type="entry name" value="Winged helix' DNA-binding domain"/>
    <property type="match status" value="1"/>
</dbReference>
<dbReference type="InterPro" id="IPR000847">
    <property type="entry name" value="LysR_HTH_N"/>
</dbReference>
<dbReference type="FunFam" id="1.10.10.10:FF:000001">
    <property type="entry name" value="LysR family transcriptional regulator"/>
    <property type="match status" value="1"/>
</dbReference>
<dbReference type="GO" id="GO:0003700">
    <property type="term" value="F:DNA-binding transcription factor activity"/>
    <property type="evidence" value="ECO:0007669"/>
    <property type="project" value="InterPro"/>
</dbReference>
<evidence type="ECO:0000256" key="4">
    <source>
        <dbReference type="ARBA" id="ARBA00023163"/>
    </source>
</evidence>
<dbReference type="GO" id="GO:0005829">
    <property type="term" value="C:cytosol"/>
    <property type="evidence" value="ECO:0007669"/>
    <property type="project" value="TreeGrafter"/>
</dbReference>
<dbReference type="Gene3D" id="3.40.190.290">
    <property type="match status" value="1"/>
</dbReference>
<proteinExistence type="inferred from homology"/>
<dbReference type="Proteomes" id="UP000503162">
    <property type="component" value="Chromosome"/>
</dbReference>
<accession>A0A6G8IKV3</accession>
<keyword evidence="2" id="KW-0805">Transcription regulation</keyword>
<dbReference type="InterPro" id="IPR036390">
    <property type="entry name" value="WH_DNA-bd_sf"/>
</dbReference>